<feature type="transmembrane region" description="Helical" evidence="6">
    <location>
        <begin position="312"/>
        <end position="334"/>
    </location>
</feature>
<name>A0A9Q0JEF2_9ROSI</name>
<keyword evidence="3 7" id="KW-0732">Signal</keyword>
<evidence type="ECO:0000313" key="11">
    <source>
        <dbReference type="Proteomes" id="UP001141552"/>
    </source>
</evidence>
<feature type="transmembrane region" description="Helical" evidence="6">
    <location>
        <begin position="386"/>
        <end position="406"/>
    </location>
</feature>
<keyword evidence="4 6" id="KW-1133">Transmembrane helix</keyword>
<dbReference type="PANTHER" id="PTHR21229">
    <property type="entry name" value="LUNG SEVEN TRANSMEMBRANE RECEPTOR"/>
    <property type="match status" value="1"/>
</dbReference>
<dbReference type="GO" id="GO:0016020">
    <property type="term" value="C:membrane"/>
    <property type="evidence" value="ECO:0007669"/>
    <property type="project" value="UniProtKB-SubCell"/>
</dbReference>
<feature type="transmembrane region" description="Helical" evidence="6">
    <location>
        <begin position="206"/>
        <end position="224"/>
    </location>
</feature>
<comment type="subcellular location">
    <subcellularLocation>
        <location evidence="1">Membrane</location>
        <topology evidence="1">Multi-pass membrane protein</topology>
    </subcellularLocation>
</comment>
<feature type="chain" id="PRO_5040384447" description="Intimal thickness related receptor IRP domain-containing protein" evidence="7">
    <location>
        <begin position="28"/>
        <end position="442"/>
    </location>
</feature>
<sequence>MPRFLRSMARPSFLLLLLPLLFTLSLAEIRSNEIRSDSRAIIPFDEFGFTHTGRLELNVSNIRLSNPNPDLDRSKLGFFLCTRDAWLHVIQQLEEAEITCALQSDLIKPVFTFNNLKSPDQPSFSAVTHETDADQYTLVFANCLTDVAVSMDVLSSMYNLERNGNRDYLSAGRTILPRVYFLLSLVYFSLAGIWIHVLYRKRLTVYRIHVFMLAVVLLKALNLLCEAEDKSYIKKTGSAHGWDVLFYIFSFLKGITLFTLIVLIGTGWSFLKPYLQDKEKKVLIIVIPLQVIANIAQVVIDETGPYGQDWLAWKQVFLLVDVVCCCAVLFPIVWSIKNLREAARTDGKAAVNLMKLTLFRQYYIVVICYIYFTRVVVYALETITSYKYLWTSVVAGELATLAFYVFTGYRFRPEAHNPYFVIDDEEEEAAAEQLKLEDEFEL</sequence>
<reference evidence="10" key="1">
    <citation type="submission" date="2022-02" db="EMBL/GenBank/DDBJ databases">
        <authorList>
            <person name="Henning P.M."/>
            <person name="McCubbin A.G."/>
            <person name="Shore J.S."/>
        </authorList>
    </citation>
    <scope>NUCLEOTIDE SEQUENCE</scope>
    <source>
        <strain evidence="10">F60SS</strain>
        <tissue evidence="10">Leaves</tissue>
    </source>
</reference>
<dbReference type="AlphaFoldDB" id="A0A9Q0JEF2"/>
<organism evidence="10 11">
    <name type="scientific">Turnera subulata</name>
    <dbReference type="NCBI Taxonomy" id="218843"/>
    <lineage>
        <taxon>Eukaryota</taxon>
        <taxon>Viridiplantae</taxon>
        <taxon>Streptophyta</taxon>
        <taxon>Embryophyta</taxon>
        <taxon>Tracheophyta</taxon>
        <taxon>Spermatophyta</taxon>
        <taxon>Magnoliopsida</taxon>
        <taxon>eudicotyledons</taxon>
        <taxon>Gunneridae</taxon>
        <taxon>Pentapetalae</taxon>
        <taxon>rosids</taxon>
        <taxon>fabids</taxon>
        <taxon>Malpighiales</taxon>
        <taxon>Passifloraceae</taxon>
        <taxon>Turnera</taxon>
    </lineage>
</organism>
<feature type="signal peptide" evidence="7">
    <location>
        <begin position="1"/>
        <end position="27"/>
    </location>
</feature>
<feature type="domain" description="CAND6/7 N-terminal" evidence="9">
    <location>
        <begin position="33"/>
        <end position="159"/>
    </location>
</feature>
<feature type="transmembrane region" description="Helical" evidence="6">
    <location>
        <begin position="179"/>
        <end position="199"/>
    </location>
</feature>
<dbReference type="InterPro" id="IPR054103">
    <property type="entry name" value="CAND6-7_N"/>
</dbReference>
<evidence type="ECO:0000256" key="4">
    <source>
        <dbReference type="ARBA" id="ARBA00022989"/>
    </source>
</evidence>
<dbReference type="Pfam" id="PF06814">
    <property type="entry name" value="GOST_TM"/>
    <property type="match status" value="1"/>
</dbReference>
<evidence type="ECO:0000313" key="10">
    <source>
        <dbReference type="EMBL" id="KAJ4837630.1"/>
    </source>
</evidence>
<feature type="transmembrane region" description="Helical" evidence="6">
    <location>
        <begin position="282"/>
        <end position="300"/>
    </location>
</feature>
<accession>A0A9Q0JEF2</accession>
<evidence type="ECO:0008006" key="12">
    <source>
        <dbReference type="Google" id="ProtNLM"/>
    </source>
</evidence>
<reference evidence="10" key="2">
    <citation type="journal article" date="2023" name="Plants (Basel)">
        <title>Annotation of the Turnera subulata (Passifloraceae) Draft Genome Reveals the S-Locus Evolved after the Divergence of Turneroideae from Passifloroideae in a Stepwise Manner.</title>
        <authorList>
            <person name="Henning P.M."/>
            <person name="Roalson E.H."/>
            <person name="Mir W."/>
            <person name="McCubbin A.G."/>
            <person name="Shore J.S."/>
        </authorList>
    </citation>
    <scope>NUCLEOTIDE SEQUENCE</scope>
    <source>
        <strain evidence="10">F60SS</strain>
    </source>
</reference>
<dbReference type="PANTHER" id="PTHR21229:SF22">
    <property type="entry name" value="DBJ|BAA84809.1"/>
    <property type="match status" value="1"/>
</dbReference>
<gene>
    <name evidence="10" type="ORF">Tsubulata_026470</name>
</gene>
<dbReference type="Proteomes" id="UP001141552">
    <property type="component" value="Unassembled WGS sequence"/>
</dbReference>
<protein>
    <recommendedName>
        <fullName evidence="12">Intimal thickness related receptor IRP domain-containing protein</fullName>
    </recommendedName>
</protein>
<keyword evidence="5 6" id="KW-0472">Membrane</keyword>
<dbReference type="InterPro" id="IPR009637">
    <property type="entry name" value="GPR107/GPR108-like"/>
</dbReference>
<feature type="transmembrane region" description="Helical" evidence="6">
    <location>
        <begin position="362"/>
        <end position="380"/>
    </location>
</feature>
<dbReference type="EMBL" id="JAKUCV010003779">
    <property type="protein sequence ID" value="KAJ4837630.1"/>
    <property type="molecule type" value="Genomic_DNA"/>
</dbReference>
<proteinExistence type="predicted"/>
<comment type="caution">
    <text evidence="10">The sequence shown here is derived from an EMBL/GenBank/DDBJ whole genome shotgun (WGS) entry which is preliminary data.</text>
</comment>
<dbReference type="Pfam" id="PF21904">
    <property type="entry name" value="CAND6-7_N"/>
    <property type="match status" value="1"/>
</dbReference>
<keyword evidence="2 6" id="KW-0812">Transmembrane</keyword>
<evidence type="ECO:0000256" key="3">
    <source>
        <dbReference type="ARBA" id="ARBA00022729"/>
    </source>
</evidence>
<feature type="domain" description="GOST seven transmembrane" evidence="8">
    <location>
        <begin position="177"/>
        <end position="417"/>
    </location>
</feature>
<dbReference type="OrthoDB" id="29657at2759"/>
<evidence type="ECO:0000256" key="7">
    <source>
        <dbReference type="SAM" id="SignalP"/>
    </source>
</evidence>
<evidence type="ECO:0000256" key="6">
    <source>
        <dbReference type="SAM" id="Phobius"/>
    </source>
</evidence>
<evidence type="ECO:0000256" key="1">
    <source>
        <dbReference type="ARBA" id="ARBA00004141"/>
    </source>
</evidence>
<dbReference type="InterPro" id="IPR053937">
    <property type="entry name" value="GOST_TM"/>
</dbReference>
<feature type="transmembrane region" description="Helical" evidence="6">
    <location>
        <begin position="244"/>
        <end position="270"/>
    </location>
</feature>
<evidence type="ECO:0000259" key="9">
    <source>
        <dbReference type="Pfam" id="PF21904"/>
    </source>
</evidence>
<evidence type="ECO:0000259" key="8">
    <source>
        <dbReference type="Pfam" id="PF06814"/>
    </source>
</evidence>
<keyword evidence="11" id="KW-1185">Reference proteome</keyword>
<evidence type="ECO:0000256" key="5">
    <source>
        <dbReference type="ARBA" id="ARBA00023136"/>
    </source>
</evidence>
<evidence type="ECO:0000256" key="2">
    <source>
        <dbReference type="ARBA" id="ARBA00022692"/>
    </source>
</evidence>
<dbReference type="GO" id="GO:0005794">
    <property type="term" value="C:Golgi apparatus"/>
    <property type="evidence" value="ECO:0007669"/>
    <property type="project" value="TreeGrafter"/>
</dbReference>